<dbReference type="Proteomes" id="UP001596492">
    <property type="component" value="Unassembled WGS sequence"/>
</dbReference>
<protein>
    <submittedName>
        <fullName evidence="2">Exopolysaccharide biosynthesis protein</fullName>
    </submittedName>
</protein>
<dbReference type="RefSeq" id="WP_382166861.1">
    <property type="nucleotide sequence ID" value="NZ_JBHTBR010000004.1"/>
</dbReference>
<keyword evidence="1" id="KW-0472">Membrane</keyword>
<proteinExistence type="predicted"/>
<feature type="transmembrane region" description="Helical" evidence="1">
    <location>
        <begin position="156"/>
        <end position="175"/>
    </location>
</feature>
<comment type="caution">
    <text evidence="2">The sequence shown here is derived from an EMBL/GenBank/DDBJ whole genome shotgun (WGS) entry which is preliminary data.</text>
</comment>
<keyword evidence="1" id="KW-1133">Transmembrane helix</keyword>
<dbReference type="PANTHER" id="PTHR41795">
    <property type="entry name" value="EXOPOLYSACCHARIDE SYNTHESIS PROTEIN"/>
    <property type="match status" value="1"/>
</dbReference>
<sequence length="211" mass="22867">MSEEQASSEVKESNHTFATLLEKIKDGTKGDKVTVRDLLDVVGRRAYGPVILLLGFISISPLTIVPGANWIFATVTWIIAIQIVFGRPYPWVPKRVLDSDFPREYLVSGLDKIEPWAKRIDKITKPRIVALSKPPFVNFVALICVAAAFLTYPLGLVPLGPLLPSLAILMIGLGLASRDGVLLIVAGVTFGGSIFLMTRLAGRILGMVGLS</sequence>
<reference evidence="3" key="1">
    <citation type="journal article" date="2019" name="Int. J. Syst. Evol. Microbiol.">
        <title>The Global Catalogue of Microorganisms (GCM) 10K type strain sequencing project: providing services to taxonomists for standard genome sequencing and annotation.</title>
        <authorList>
            <consortium name="The Broad Institute Genomics Platform"/>
            <consortium name="The Broad Institute Genome Sequencing Center for Infectious Disease"/>
            <person name="Wu L."/>
            <person name="Ma J."/>
        </authorList>
    </citation>
    <scope>NUCLEOTIDE SEQUENCE [LARGE SCALE GENOMIC DNA]</scope>
    <source>
        <strain evidence="3">CCUG 51308</strain>
    </source>
</reference>
<dbReference type="PIRSF" id="PIRSF033239">
    <property type="entry name" value="ExoD"/>
    <property type="match status" value="1"/>
</dbReference>
<feature type="transmembrane region" description="Helical" evidence="1">
    <location>
        <begin position="128"/>
        <end position="150"/>
    </location>
</feature>
<gene>
    <name evidence="2" type="ORF">ACFQS8_08350</name>
</gene>
<feature type="transmembrane region" description="Helical" evidence="1">
    <location>
        <begin position="46"/>
        <end position="64"/>
    </location>
</feature>
<keyword evidence="3" id="KW-1185">Reference proteome</keyword>
<accession>A0ABW2IKH5</accession>
<evidence type="ECO:0000313" key="2">
    <source>
        <dbReference type="EMBL" id="MFC7291623.1"/>
    </source>
</evidence>
<organism evidence="2 3">
    <name type="scientific">Hirschia litorea</name>
    <dbReference type="NCBI Taxonomy" id="1199156"/>
    <lineage>
        <taxon>Bacteria</taxon>
        <taxon>Pseudomonadati</taxon>
        <taxon>Pseudomonadota</taxon>
        <taxon>Alphaproteobacteria</taxon>
        <taxon>Hyphomonadales</taxon>
        <taxon>Hyphomonadaceae</taxon>
        <taxon>Hirschia</taxon>
    </lineage>
</organism>
<feature type="transmembrane region" description="Helical" evidence="1">
    <location>
        <begin position="182"/>
        <end position="202"/>
    </location>
</feature>
<dbReference type="InterPro" id="IPR010331">
    <property type="entry name" value="ExoD"/>
</dbReference>
<name>A0ABW2IKH5_9PROT</name>
<evidence type="ECO:0000256" key="1">
    <source>
        <dbReference type="SAM" id="Phobius"/>
    </source>
</evidence>
<evidence type="ECO:0000313" key="3">
    <source>
        <dbReference type="Proteomes" id="UP001596492"/>
    </source>
</evidence>
<dbReference type="PANTHER" id="PTHR41795:SF1">
    <property type="entry name" value="EXOPOLYSACCHARIDE SYNTHESIS PROTEIN"/>
    <property type="match status" value="1"/>
</dbReference>
<dbReference type="EMBL" id="JBHTBR010000004">
    <property type="protein sequence ID" value="MFC7291623.1"/>
    <property type="molecule type" value="Genomic_DNA"/>
</dbReference>
<keyword evidence="1" id="KW-0812">Transmembrane</keyword>
<dbReference type="Pfam" id="PF06055">
    <property type="entry name" value="ExoD"/>
    <property type="match status" value="1"/>
</dbReference>